<dbReference type="InterPro" id="IPR026891">
    <property type="entry name" value="Fn3-like"/>
</dbReference>
<feature type="region of interest" description="Disordered" evidence="3">
    <location>
        <begin position="672"/>
        <end position="692"/>
    </location>
</feature>
<dbReference type="Proteomes" id="UP000579647">
    <property type="component" value="Unassembled WGS sequence"/>
</dbReference>
<dbReference type="Gene3D" id="3.20.20.300">
    <property type="entry name" value="Glycoside hydrolase, family 3, N-terminal domain"/>
    <property type="match status" value="1"/>
</dbReference>
<dbReference type="SMART" id="SM01217">
    <property type="entry name" value="Fn3_like"/>
    <property type="match status" value="1"/>
</dbReference>
<evidence type="ECO:0000313" key="6">
    <source>
        <dbReference type="Proteomes" id="UP000579647"/>
    </source>
</evidence>
<dbReference type="EMBL" id="JACHDO010000001">
    <property type="protein sequence ID" value="MBB5493846.1"/>
    <property type="molecule type" value="Genomic_DNA"/>
</dbReference>
<dbReference type="Gene3D" id="2.60.40.10">
    <property type="entry name" value="Immunoglobulins"/>
    <property type="match status" value="1"/>
</dbReference>
<dbReference type="InterPro" id="IPR036962">
    <property type="entry name" value="Glyco_hydro_3_N_sf"/>
</dbReference>
<dbReference type="InterPro" id="IPR013783">
    <property type="entry name" value="Ig-like_fold"/>
</dbReference>
<dbReference type="FunFam" id="3.20.20.300:FF:000011">
    <property type="entry name" value="Glycosyl hydrolase"/>
    <property type="match status" value="1"/>
</dbReference>
<feature type="region of interest" description="Disordered" evidence="3">
    <location>
        <begin position="381"/>
        <end position="409"/>
    </location>
</feature>
<dbReference type="Gene3D" id="3.40.50.1700">
    <property type="entry name" value="Glycoside hydrolase family 3 C-terminal domain"/>
    <property type="match status" value="1"/>
</dbReference>
<comment type="caution">
    <text evidence="5">The sequence shown here is derived from an EMBL/GenBank/DDBJ whole genome shotgun (WGS) entry which is preliminary data.</text>
</comment>
<reference evidence="5 6" key="1">
    <citation type="submission" date="2020-08" db="EMBL/GenBank/DDBJ databases">
        <title>Sequencing the genomes of 1000 actinobacteria strains.</title>
        <authorList>
            <person name="Klenk H.-P."/>
        </authorList>
    </citation>
    <scope>NUCLEOTIDE SEQUENCE [LARGE SCALE GENOMIC DNA]</scope>
    <source>
        <strain evidence="5 6">DSM 44598</strain>
    </source>
</reference>
<dbReference type="Pfam" id="PF01915">
    <property type="entry name" value="Glyco_hydro_3_C"/>
    <property type="match status" value="1"/>
</dbReference>
<comment type="similarity">
    <text evidence="1">Belongs to the glycosyl hydrolase 3 family.</text>
</comment>
<dbReference type="PANTHER" id="PTHR42715:SF10">
    <property type="entry name" value="BETA-GLUCOSIDASE"/>
    <property type="match status" value="1"/>
</dbReference>
<protein>
    <submittedName>
        <fullName evidence="5">Beta-xylosidase</fullName>
    </submittedName>
</protein>
<dbReference type="InterPro" id="IPR050288">
    <property type="entry name" value="Cellulose_deg_GH3"/>
</dbReference>
<dbReference type="GO" id="GO:0004553">
    <property type="term" value="F:hydrolase activity, hydrolyzing O-glycosyl compounds"/>
    <property type="evidence" value="ECO:0007669"/>
    <property type="project" value="InterPro"/>
</dbReference>
<dbReference type="PRINTS" id="PR00133">
    <property type="entry name" value="GLHYDRLASE3"/>
</dbReference>
<organism evidence="5 6">
    <name type="scientific">Nocardiopsis metallicus</name>
    <dbReference type="NCBI Taxonomy" id="179819"/>
    <lineage>
        <taxon>Bacteria</taxon>
        <taxon>Bacillati</taxon>
        <taxon>Actinomycetota</taxon>
        <taxon>Actinomycetes</taxon>
        <taxon>Streptosporangiales</taxon>
        <taxon>Nocardiopsidaceae</taxon>
        <taxon>Nocardiopsis</taxon>
    </lineage>
</organism>
<dbReference type="Pfam" id="PF00933">
    <property type="entry name" value="Glyco_hydro_3"/>
    <property type="match status" value="1"/>
</dbReference>
<evidence type="ECO:0000256" key="1">
    <source>
        <dbReference type="ARBA" id="ARBA00005336"/>
    </source>
</evidence>
<evidence type="ECO:0000256" key="3">
    <source>
        <dbReference type="SAM" id="MobiDB-lite"/>
    </source>
</evidence>
<dbReference type="InterPro" id="IPR036881">
    <property type="entry name" value="Glyco_hydro_3_C_sf"/>
</dbReference>
<dbReference type="InterPro" id="IPR001764">
    <property type="entry name" value="Glyco_hydro_3_N"/>
</dbReference>
<feature type="compositionally biased region" description="Polar residues" evidence="3">
    <location>
        <begin position="1"/>
        <end position="16"/>
    </location>
</feature>
<sequence length="816" mass="85748">MTRPTGDTNTANQTSAAPDWRDPSTPADRRVELLLAAMTLEEKIAQLHGLWVSADTSGAPVAPHQHDLSQEPPVWEEAIAQGLGQLTRPFGTVPVDPAAGRASLARSQREIMAANRFAIPALAHEECLTGFAAWTATVYPVPLAWGASFDPGLVERMAAQIGRSMRDVGVHQGLAPVLDVARDLRWGRIEETIGEDPHLVATVGTAYVRGLQSTGIVATLKHFAGHSASRAGRNLAPVSVGPREFADVLLPPFEMALHEGGAGSVMHAYNDNDGLPAAADHGLLTRLLRDTWGFEGTVVADYFGVSFLHTLHGVAESPSRAGALALASGVDVELPTVACYGDRLVAEVRAGRVPEELVDRAARRVLRQKCALGMLDPDWTPEGPATARVSGNGGVSGHGSVPAHSRAPDLDPAEHRALARRLAEESVVLLDNPAGLLPLDRPGTMAVVGPLADTADAALGCYSFPAHVGRHHPDTARGVEIPTLLESLVEELPKTRINHAEGCSVDGESTEGFTEALVAARAADVCVAVLGDRSDLFGRGTTGEGCDATDLALPGVQQRFLEELVATGTPVVAVLVSGRPYALGAAADRLAASVQAFFPGEEGGSALAGVLSGRVNPSGRLPVSVPRDPGGQPATYLGPPLAHRNQVSSVDPTALHPFGHGLSYTSFDWEAPRIDGTPPNPDQPTPTTTDGSVTVECTVRNTGTVTGTEVVQLYLSDPVAQVAQPVRRLIGYTRVLLEPGRARTARFTVHADLASYTGPDRKRTVEPGELVLTLAASSADPGLPFPVRLTGPVRTVDHTRRLTCDIQLDSEAPAGP</sequence>
<dbReference type="RefSeq" id="WP_184366958.1">
    <property type="nucleotide sequence ID" value="NZ_BAAAKM010000131.1"/>
</dbReference>
<dbReference type="PANTHER" id="PTHR42715">
    <property type="entry name" value="BETA-GLUCOSIDASE"/>
    <property type="match status" value="1"/>
</dbReference>
<keyword evidence="2" id="KW-0378">Hydrolase</keyword>
<feature type="region of interest" description="Disordered" evidence="3">
    <location>
        <begin position="1"/>
        <end position="25"/>
    </location>
</feature>
<evidence type="ECO:0000313" key="5">
    <source>
        <dbReference type="EMBL" id="MBB5493846.1"/>
    </source>
</evidence>
<dbReference type="AlphaFoldDB" id="A0A840WQ59"/>
<name>A0A840WQ59_9ACTN</name>
<dbReference type="SUPFAM" id="SSF51445">
    <property type="entry name" value="(Trans)glycosidases"/>
    <property type="match status" value="1"/>
</dbReference>
<dbReference type="InterPro" id="IPR017853">
    <property type="entry name" value="GH"/>
</dbReference>
<dbReference type="SUPFAM" id="SSF52279">
    <property type="entry name" value="Beta-D-glucan exohydrolase, C-terminal domain"/>
    <property type="match status" value="1"/>
</dbReference>
<gene>
    <name evidence="5" type="ORF">HNR07_004983</name>
</gene>
<dbReference type="InterPro" id="IPR002772">
    <property type="entry name" value="Glyco_hydro_3_C"/>
</dbReference>
<proteinExistence type="inferred from homology"/>
<feature type="domain" description="Fibronectin type III-like" evidence="4">
    <location>
        <begin position="709"/>
        <end position="778"/>
    </location>
</feature>
<evidence type="ECO:0000259" key="4">
    <source>
        <dbReference type="SMART" id="SM01217"/>
    </source>
</evidence>
<accession>A0A840WQ59</accession>
<dbReference type="GO" id="GO:0005975">
    <property type="term" value="P:carbohydrate metabolic process"/>
    <property type="evidence" value="ECO:0007669"/>
    <property type="project" value="InterPro"/>
</dbReference>
<dbReference type="Pfam" id="PF14310">
    <property type="entry name" value="Fn3-like"/>
    <property type="match status" value="1"/>
</dbReference>
<evidence type="ECO:0000256" key="2">
    <source>
        <dbReference type="ARBA" id="ARBA00022801"/>
    </source>
</evidence>
<keyword evidence="6" id="KW-1185">Reference proteome</keyword>